<comment type="caution">
    <text evidence="3">The sequence shown here is derived from an EMBL/GenBank/DDBJ whole genome shotgun (WGS) entry which is preliminary data.</text>
</comment>
<dbReference type="Pfam" id="PF04989">
    <property type="entry name" value="RMNT_CmcI"/>
    <property type="match status" value="1"/>
</dbReference>
<dbReference type="GO" id="GO:0008168">
    <property type="term" value="F:methyltransferase activity"/>
    <property type="evidence" value="ECO:0007669"/>
    <property type="project" value="UniProtKB-KW"/>
</dbReference>
<sequence length="222" mass="25273">MKAIDYLAPEDIPESPLTQEVFNAICDSFHQLLYGTAVHQRTYWHGRAVLKLPSDLFVYQELIVASRPDYLVETGTAHGGSALFFADVMEMIGHGEVITIDINFQADRPAHPRIRYISADSIEAAREVKKIARGKKVLVSLDSDHQKDHVLKELEVYAPLATEFLVVEDTNINHPIQIEPPYEGPMEAVIEFLETHKEFEIYADAHKFLVTQHPNGWLRKVR</sequence>
<dbReference type="InterPro" id="IPR029063">
    <property type="entry name" value="SAM-dependent_MTases_sf"/>
</dbReference>
<dbReference type="InterPro" id="IPR007072">
    <property type="entry name" value="RNMT_CmcI"/>
</dbReference>
<keyword evidence="1" id="KW-0489">Methyltransferase</keyword>
<protein>
    <recommendedName>
        <fullName evidence="4">Rhamnosyl O-methyltransferase</fullName>
    </recommendedName>
</protein>
<dbReference type="GO" id="GO:0032259">
    <property type="term" value="P:methylation"/>
    <property type="evidence" value="ECO:0007669"/>
    <property type="project" value="UniProtKB-KW"/>
</dbReference>
<dbReference type="EMBL" id="LAZR01032132">
    <property type="protein sequence ID" value="KKL51771.1"/>
    <property type="molecule type" value="Genomic_DNA"/>
</dbReference>
<dbReference type="PANTHER" id="PTHR40048:SF1">
    <property type="entry name" value="RHAMNOSYL O-METHYLTRANSFERASE"/>
    <property type="match status" value="1"/>
</dbReference>
<gene>
    <name evidence="3" type="ORF">LCGC14_2292160</name>
</gene>
<proteinExistence type="predicted"/>
<reference evidence="3" key="1">
    <citation type="journal article" date="2015" name="Nature">
        <title>Complex archaea that bridge the gap between prokaryotes and eukaryotes.</title>
        <authorList>
            <person name="Spang A."/>
            <person name="Saw J.H."/>
            <person name="Jorgensen S.L."/>
            <person name="Zaremba-Niedzwiedzka K."/>
            <person name="Martijn J."/>
            <person name="Lind A.E."/>
            <person name="van Eijk R."/>
            <person name="Schleper C."/>
            <person name="Guy L."/>
            <person name="Ettema T.J."/>
        </authorList>
    </citation>
    <scope>NUCLEOTIDE SEQUENCE</scope>
</reference>
<dbReference type="GO" id="GO:0005886">
    <property type="term" value="C:plasma membrane"/>
    <property type="evidence" value="ECO:0007669"/>
    <property type="project" value="TreeGrafter"/>
</dbReference>
<dbReference type="PANTHER" id="PTHR40048">
    <property type="entry name" value="RHAMNOSYL O-METHYLTRANSFERASE"/>
    <property type="match status" value="1"/>
</dbReference>
<evidence type="ECO:0000256" key="1">
    <source>
        <dbReference type="ARBA" id="ARBA00022603"/>
    </source>
</evidence>
<accession>A0A0F9DDK9</accession>
<organism evidence="3">
    <name type="scientific">marine sediment metagenome</name>
    <dbReference type="NCBI Taxonomy" id="412755"/>
    <lineage>
        <taxon>unclassified sequences</taxon>
        <taxon>metagenomes</taxon>
        <taxon>ecological metagenomes</taxon>
    </lineage>
</organism>
<evidence type="ECO:0000256" key="2">
    <source>
        <dbReference type="ARBA" id="ARBA00022679"/>
    </source>
</evidence>
<dbReference type="GO" id="GO:0071770">
    <property type="term" value="P:DIM/DIP cell wall layer assembly"/>
    <property type="evidence" value="ECO:0007669"/>
    <property type="project" value="TreeGrafter"/>
</dbReference>
<evidence type="ECO:0000313" key="3">
    <source>
        <dbReference type="EMBL" id="KKL51771.1"/>
    </source>
</evidence>
<dbReference type="SUPFAM" id="SSF53335">
    <property type="entry name" value="S-adenosyl-L-methionine-dependent methyltransferases"/>
    <property type="match status" value="1"/>
</dbReference>
<keyword evidence="2" id="KW-0808">Transferase</keyword>
<dbReference type="Gene3D" id="3.40.50.150">
    <property type="entry name" value="Vaccinia Virus protein VP39"/>
    <property type="match status" value="1"/>
</dbReference>
<dbReference type="AlphaFoldDB" id="A0A0F9DDK9"/>
<evidence type="ECO:0008006" key="4">
    <source>
        <dbReference type="Google" id="ProtNLM"/>
    </source>
</evidence>
<name>A0A0F9DDK9_9ZZZZ</name>
<dbReference type="GO" id="GO:0008610">
    <property type="term" value="P:lipid biosynthetic process"/>
    <property type="evidence" value="ECO:0007669"/>
    <property type="project" value="InterPro"/>
</dbReference>